<accession>A0A3D8HE55</accession>
<evidence type="ECO:0000256" key="5">
    <source>
        <dbReference type="ARBA" id="ARBA00022801"/>
    </source>
</evidence>
<dbReference type="Pfam" id="PF07519">
    <property type="entry name" value="Tannase"/>
    <property type="match status" value="1"/>
</dbReference>
<dbReference type="InterPro" id="IPR011118">
    <property type="entry name" value="Tannase/feruloyl_esterase"/>
</dbReference>
<keyword evidence="11" id="KW-1185">Reference proteome</keyword>
<keyword evidence="7" id="KW-1015">Disulfide bond</keyword>
<evidence type="ECO:0000313" key="8">
    <source>
        <dbReference type="EMBL" id="MBC8602009.1"/>
    </source>
</evidence>
<keyword evidence="5 9" id="KW-0378">Hydrolase</keyword>
<dbReference type="PANTHER" id="PTHR33938">
    <property type="entry name" value="FERULOYL ESTERASE B-RELATED"/>
    <property type="match status" value="1"/>
</dbReference>
<dbReference type="InterPro" id="IPR029058">
    <property type="entry name" value="AB_hydrolase_fold"/>
</dbReference>
<dbReference type="RefSeq" id="WP_115499516.1">
    <property type="nucleotide sequence ID" value="NZ_JACRTI010000020.1"/>
</dbReference>
<dbReference type="Gene3D" id="3.40.50.1820">
    <property type="entry name" value="alpha/beta hydrolase"/>
    <property type="match status" value="1"/>
</dbReference>
<keyword evidence="3" id="KW-0479">Metal-binding</keyword>
<dbReference type="AlphaFoldDB" id="A0A3D8HE55"/>
<protein>
    <submittedName>
        <fullName evidence="9">Tannase/feruloyl esterase family alpha/beta hydrolase</fullName>
    </submittedName>
</protein>
<dbReference type="GO" id="GO:0052689">
    <property type="term" value="F:carboxylic ester hydrolase activity"/>
    <property type="evidence" value="ECO:0007669"/>
    <property type="project" value="UniProtKB-KW"/>
</dbReference>
<dbReference type="Proteomes" id="UP000256321">
    <property type="component" value="Unassembled WGS sequence"/>
</dbReference>
<evidence type="ECO:0000313" key="10">
    <source>
        <dbReference type="Proteomes" id="UP000256321"/>
    </source>
</evidence>
<keyword evidence="4" id="KW-0732">Signal</keyword>
<keyword evidence="6" id="KW-0106">Calcium</keyword>
<evidence type="ECO:0000256" key="6">
    <source>
        <dbReference type="ARBA" id="ARBA00022837"/>
    </source>
</evidence>
<evidence type="ECO:0000256" key="7">
    <source>
        <dbReference type="ARBA" id="ARBA00023157"/>
    </source>
</evidence>
<comment type="caution">
    <text evidence="9">The sequence shown here is derived from an EMBL/GenBank/DDBJ whole genome shotgun (WGS) entry which is preliminary data.</text>
</comment>
<dbReference type="Proteomes" id="UP000629596">
    <property type="component" value="Unassembled WGS sequence"/>
</dbReference>
<dbReference type="GO" id="GO:0046872">
    <property type="term" value="F:metal ion binding"/>
    <property type="evidence" value="ECO:0007669"/>
    <property type="project" value="UniProtKB-KW"/>
</dbReference>
<dbReference type="SUPFAM" id="SSF53474">
    <property type="entry name" value="alpha/beta-Hydrolases"/>
    <property type="match status" value="1"/>
</dbReference>
<keyword evidence="2" id="KW-0719">Serine esterase</keyword>
<reference evidence="8 11" key="2">
    <citation type="submission" date="2020-08" db="EMBL/GenBank/DDBJ databases">
        <title>Genome public.</title>
        <authorList>
            <person name="Liu C."/>
            <person name="Sun Q."/>
        </authorList>
    </citation>
    <scope>NUCLEOTIDE SEQUENCE [LARGE SCALE GENOMIC DNA]</scope>
    <source>
        <strain evidence="8 11">426_9</strain>
    </source>
</reference>
<evidence type="ECO:0000256" key="4">
    <source>
        <dbReference type="ARBA" id="ARBA00022729"/>
    </source>
</evidence>
<evidence type="ECO:0000313" key="9">
    <source>
        <dbReference type="EMBL" id="RDU49228.1"/>
    </source>
</evidence>
<name>A0A3D8HE55_9BACT</name>
<reference evidence="9 10" key="1">
    <citation type="submission" date="2018-07" db="EMBL/GenBank/DDBJ databases">
        <title>Parabacteroides acidifaciens nov. sp., isolated from human feces.</title>
        <authorList>
            <person name="Wang Y.J."/>
        </authorList>
    </citation>
    <scope>NUCLEOTIDE SEQUENCE [LARGE SCALE GENOMIC DNA]</scope>
    <source>
        <strain evidence="9 10">426-9</strain>
    </source>
</reference>
<evidence type="ECO:0000313" key="11">
    <source>
        <dbReference type="Proteomes" id="UP000629596"/>
    </source>
</evidence>
<evidence type="ECO:0000256" key="3">
    <source>
        <dbReference type="ARBA" id="ARBA00022723"/>
    </source>
</evidence>
<proteinExistence type="inferred from homology"/>
<sequence length="513" mass="57272">MLRNTYSDRLFLVLILVVLCIVPGSAQVITSMEDITGGTFKEPHSQKEITGLPAFRRIAVVSHPVPESNIRIEVWLPAKNWNGRFLGTGNGGGAGSISYGALVSGLRRGFAVANTDMGTSPGAHLLYDSPEKWKDFGYRATHEMTVVAKKFIREYYGKEPLYSYFQGCSTGGQQALSEAQRYPEDYDGILAGAPANNRTHLHAMFLWCHALCNEDPSLMFTKEQLQKITETVIRRNAGKDGGASTDNFLTDPRMAVADVNEFSSFLSAKQVEIVGKILNGPVNPVTGERIYCPFPPGSEDKPSGLEYFQGKSAVEGLLYPFIWAFGKEFDYRKFDFDRDMAKVDSMLAPILNANNPDLLPLKKRNGKIIMYTGTCDPIVPFQDAVNYYERVAEKVGSLEETQDFFRYFIIPGMNHCGGGPGVNDFGQSFPTPPNLDREQDVLTLLMDWVERNEAPERMIATRYKDGTVEMQRPVYPYPDFPRYKGGDPAKSRNYERATHPRGIVPVPAGKYLK</sequence>
<gene>
    <name evidence="9" type="ORF">DWU89_10050</name>
    <name evidence="8" type="ORF">H8784_09800</name>
</gene>
<evidence type="ECO:0000256" key="1">
    <source>
        <dbReference type="ARBA" id="ARBA00006249"/>
    </source>
</evidence>
<dbReference type="PANTHER" id="PTHR33938:SF15">
    <property type="entry name" value="FERULOYL ESTERASE B-RELATED"/>
    <property type="match status" value="1"/>
</dbReference>
<dbReference type="EMBL" id="QREV01000020">
    <property type="protein sequence ID" value="RDU49228.1"/>
    <property type="molecule type" value="Genomic_DNA"/>
</dbReference>
<comment type="similarity">
    <text evidence="1">Belongs to the tannase family.</text>
</comment>
<organism evidence="9 10">
    <name type="scientific">Parabacteroides acidifaciens</name>
    <dbReference type="NCBI Taxonomy" id="2290935"/>
    <lineage>
        <taxon>Bacteria</taxon>
        <taxon>Pseudomonadati</taxon>
        <taxon>Bacteroidota</taxon>
        <taxon>Bacteroidia</taxon>
        <taxon>Bacteroidales</taxon>
        <taxon>Tannerellaceae</taxon>
        <taxon>Parabacteroides</taxon>
    </lineage>
</organism>
<evidence type="ECO:0000256" key="2">
    <source>
        <dbReference type="ARBA" id="ARBA00022487"/>
    </source>
</evidence>
<dbReference type="EMBL" id="JACRTI010000020">
    <property type="protein sequence ID" value="MBC8602009.1"/>
    <property type="molecule type" value="Genomic_DNA"/>
</dbReference>